<evidence type="ECO:0000313" key="3">
    <source>
        <dbReference type="Proteomes" id="UP000637643"/>
    </source>
</evidence>
<dbReference type="PROSITE" id="PS51257">
    <property type="entry name" value="PROKAR_LIPOPROTEIN"/>
    <property type="match status" value="1"/>
</dbReference>
<protein>
    <recommendedName>
        <fullName evidence="4">LppX_LprAFG lipoprotein</fullName>
    </recommendedName>
</protein>
<dbReference type="Proteomes" id="UP000637643">
    <property type="component" value="Unassembled WGS sequence"/>
</dbReference>
<sequence length="310" mass="33286">MKKWTAGILGAILTIGITACGNNETTENTATGNTPAATTEASAPAASAEASAPAATEEAATGVPTVDELIKKSTEAGQSLKSFAMDAQIIQKISITQGETTQDQNSDMKMKSEFIKNPLQMHQVVQMVVPGQEGEQTVEQYITADGSYSHAAGQWMKLPAEMTAPLKASMEQSASPEKQLEQFKTLSKETKITEEGDNYLLTADVSGENVKELAKSFMSQSGGADAQMTALLDQMNIKSMKIIYAVNKETYLPAKTNVDMVMDMAAEGQNISLDMKMSSDISKHNEIADFKIPDEALKAQEAQMPTTPQQ</sequence>
<evidence type="ECO:0000256" key="1">
    <source>
        <dbReference type="SAM" id="MobiDB-lite"/>
    </source>
</evidence>
<accession>A0A917CCD0</accession>
<gene>
    <name evidence="2" type="ORF">GCM10010912_31690</name>
</gene>
<dbReference type="EMBL" id="BMKR01000011">
    <property type="protein sequence ID" value="GGF84131.1"/>
    <property type="molecule type" value="Genomic_DNA"/>
</dbReference>
<feature type="compositionally biased region" description="Low complexity" evidence="1">
    <location>
        <begin position="26"/>
        <end position="61"/>
    </location>
</feature>
<dbReference type="AlphaFoldDB" id="A0A917CCD0"/>
<proteinExistence type="predicted"/>
<dbReference type="Pfam" id="PF20316">
    <property type="entry name" value="DUF6612"/>
    <property type="match status" value="1"/>
</dbReference>
<dbReference type="RefSeq" id="WP_189026400.1">
    <property type="nucleotide sequence ID" value="NZ_BMKR01000011.1"/>
</dbReference>
<dbReference type="InterPro" id="IPR046720">
    <property type="entry name" value="DUF6612"/>
</dbReference>
<reference evidence="2" key="2">
    <citation type="submission" date="2020-09" db="EMBL/GenBank/DDBJ databases">
        <authorList>
            <person name="Sun Q."/>
            <person name="Zhou Y."/>
        </authorList>
    </citation>
    <scope>NUCLEOTIDE SEQUENCE</scope>
    <source>
        <strain evidence="2">CGMCC 1.16134</strain>
    </source>
</reference>
<organism evidence="2 3">
    <name type="scientific">Paenibacillus albidus</name>
    <dbReference type="NCBI Taxonomy" id="2041023"/>
    <lineage>
        <taxon>Bacteria</taxon>
        <taxon>Bacillati</taxon>
        <taxon>Bacillota</taxon>
        <taxon>Bacilli</taxon>
        <taxon>Bacillales</taxon>
        <taxon>Paenibacillaceae</taxon>
        <taxon>Paenibacillus</taxon>
    </lineage>
</organism>
<comment type="caution">
    <text evidence="2">The sequence shown here is derived from an EMBL/GenBank/DDBJ whole genome shotgun (WGS) entry which is preliminary data.</text>
</comment>
<reference evidence="2" key="1">
    <citation type="journal article" date="2014" name="Int. J. Syst. Evol. Microbiol.">
        <title>Complete genome sequence of Corynebacterium casei LMG S-19264T (=DSM 44701T), isolated from a smear-ripened cheese.</title>
        <authorList>
            <consortium name="US DOE Joint Genome Institute (JGI-PGF)"/>
            <person name="Walter F."/>
            <person name="Albersmeier A."/>
            <person name="Kalinowski J."/>
            <person name="Ruckert C."/>
        </authorList>
    </citation>
    <scope>NUCLEOTIDE SEQUENCE</scope>
    <source>
        <strain evidence="2">CGMCC 1.16134</strain>
    </source>
</reference>
<evidence type="ECO:0008006" key="4">
    <source>
        <dbReference type="Google" id="ProtNLM"/>
    </source>
</evidence>
<name>A0A917CCD0_9BACL</name>
<keyword evidence="3" id="KW-1185">Reference proteome</keyword>
<feature type="region of interest" description="Disordered" evidence="1">
    <location>
        <begin position="26"/>
        <end position="62"/>
    </location>
</feature>
<evidence type="ECO:0000313" key="2">
    <source>
        <dbReference type="EMBL" id="GGF84131.1"/>
    </source>
</evidence>